<dbReference type="InterPro" id="IPR029033">
    <property type="entry name" value="His_PPase_superfam"/>
</dbReference>
<dbReference type="PROSITE" id="PS00893">
    <property type="entry name" value="NUDIX_BOX"/>
    <property type="match status" value="1"/>
</dbReference>
<evidence type="ECO:0000256" key="1">
    <source>
        <dbReference type="ARBA" id="ARBA00022801"/>
    </source>
</evidence>
<dbReference type="Pfam" id="PF00300">
    <property type="entry name" value="His_Phos_1"/>
    <property type="match status" value="1"/>
</dbReference>
<sequence>MSSSSQKVVWAAGGVLWRHCDHGRGDDLEVALVHRPRYDDWSLPKGKAEPGELLVTTAARELVEETGYEIRMGHRLITVEYTLGSGARKKVGYWSVAATGGEFVANHECDALRWLSVSDAIGLVSYAADRKVLRAFASQPVDELRTMLLARHAKAGRRAAFHGDDRDRPLDAEGRRQAAALTDLLGLFGAHHLHAADRLRCVQTLEPLAEALRRPVSVESALTEEAYAADPEAAYRRLLALAGKKGAVRVVCSQGKVIPPVLSRWAERDGVTLPASRNRKGSVWVLTLRGERLVAADHIPSPLAD</sequence>
<dbReference type="CDD" id="cd03673">
    <property type="entry name" value="NUDIX_Ap6A_hydrolase"/>
    <property type="match status" value="1"/>
</dbReference>
<dbReference type="InterPro" id="IPR013078">
    <property type="entry name" value="His_Pase_superF_clade-1"/>
</dbReference>
<dbReference type="PANTHER" id="PTHR21340">
    <property type="entry name" value="DIADENOSINE 5,5-P1,P4-TETRAPHOSPHATE PYROPHOSPHOHYDROLASE MUTT"/>
    <property type="match status" value="1"/>
</dbReference>
<dbReference type="PANTHER" id="PTHR21340:SF0">
    <property type="entry name" value="BIS(5'-NUCLEOSYL)-TETRAPHOSPHATASE [ASYMMETRICAL]"/>
    <property type="match status" value="1"/>
</dbReference>
<keyword evidence="1 3" id="KW-0378">Hydrolase</keyword>
<dbReference type="EMBL" id="JAKKOR010000009">
    <property type="protein sequence ID" value="MCF8589515.1"/>
    <property type="molecule type" value="Genomic_DNA"/>
</dbReference>
<evidence type="ECO:0000259" key="2">
    <source>
        <dbReference type="PROSITE" id="PS51462"/>
    </source>
</evidence>
<dbReference type="InterPro" id="IPR000086">
    <property type="entry name" value="NUDIX_hydrolase_dom"/>
</dbReference>
<dbReference type="Gene3D" id="3.90.79.10">
    <property type="entry name" value="Nucleoside Triphosphate Pyrophosphohydrolase"/>
    <property type="match status" value="1"/>
</dbReference>
<keyword evidence="4" id="KW-1185">Reference proteome</keyword>
<dbReference type="Pfam" id="PF00293">
    <property type="entry name" value="NUDIX"/>
    <property type="match status" value="1"/>
</dbReference>
<evidence type="ECO:0000313" key="3">
    <source>
        <dbReference type="EMBL" id="MCF8589515.1"/>
    </source>
</evidence>
<dbReference type="InterPro" id="IPR015797">
    <property type="entry name" value="NUDIX_hydrolase-like_dom_sf"/>
</dbReference>
<dbReference type="RefSeq" id="WP_236998727.1">
    <property type="nucleotide sequence ID" value="NZ_JAKKOR010000009.1"/>
</dbReference>
<comment type="caution">
    <text evidence="3">The sequence shown here is derived from an EMBL/GenBank/DDBJ whole genome shotgun (WGS) entry which is preliminary data.</text>
</comment>
<dbReference type="SMART" id="SM00855">
    <property type="entry name" value="PGAM"/>
    <property type="match status" value="1"/>
</dbReference>
<dbReference type="SUPFAM" id="SSF55811">
    <property type="entry name" value="Nudix"/>
    <property type="match status" value="1"/>
</dbReference>
<reference evidence="3 4" key="1">
    <citation type="submission" date="2022-01" db="EMBL/GenBank/DDBJ databases">
        <authorList>
            <person name="Huang Y."/>
        </authorList>
    </citation>
    <scope>NUCLEOTIDE SEQUENCE [LARGE SCALE GENOMIC DNA]</scope>
    <source>
        <strain evidence="3 4">HY366</strain>
    </source>
</reference>
<dbReference type="GO" id="GO:0016787">
    <property type="term" value="F:hydrolase activity"/>
    <property type="evidence" value="ECO:0007669"/>
    <property type="project" value="UniProtKB-KW"/>
</dbReference>
<dbReference type="PROSITE" id="PS51462">
    <property type="entry name" value="NUDIX"/>
    <property type="match status" value="1"/>
</dbReference>
<gene>
    <name evidence="3" type="ORF">L5G33_13710</name>
</gene>
<name>A0ABS9IVB7_9ACTN</name>
<proteinExistence type="predicted"/>
<dbReference type="Gene3D" id="3.40.50.1240">
    <property type="entry name" value="Phosphoglycerate mutase-like"/>
    <property type="match status" value="1"/>
</dbReference>
<organism evidence="3 4">
    <name type="scientific">Gordonia liuliyuniae</name>
    <dbReference type="NCBI Taxonomy" id="2911517"/>
    <lineage>
        <taxon>Bacteria</taxon>
        <taxon>Bacillati</taxon>
        <taxon>Actinomycetota</taxon>
        <taxon>Actinomycetes</taxon>
        <taxon>Mycobacteriales</taxon>
        <taxon>Gordoniaceae</taxon>
        <taxon>Gordonia</taxon>
    </lineage>
</organism>
<dbReference type="Proteomes" id="UP001200110">
    <property type="component" value="Unassembled WGS sequence"/>
</dbReference>
<dbReference type="SUPFAM" id="SSF53254">
    <property type="entry name" value="Phosphoglycerate mutase-like"/>
    <property type="match status" value="1"/>
</dbReference>
<dbReference type="InterPro" id="IPR020084">
    <property type="entry name" value="NUDIX_hydrolase_CS"/>
</dbReference>
<protein>
    <submittedName>
        <fullName evidence="3">NUDIX hydrolase</fullName>
    </submittedName>
</protein>
<evidence type="ECO:0000313" key="4">
    <source>
        <dbReference type="Proteomes" id="UP001200110"/>
    </source>
</evidence>
<feature type="domain" description="Nudix hydrolase" evidence="2">
    <location>
        <begin position="7"/>
        <end position="137"/>
    </location>
</feature>
<accession>A0ABS9IVB7</accession>
<dbReference type="InterPro" id="IPR051325">
    <property type="entry name" value="Nudix_hydrolase_domain"/>
</dbReference>
<dbReference type="CDD" id="cd07067">
    <property type="entry name" value="HP_PGM_like"/>
    <property type="match status" value="1"/>
</dbReference>